<dbReference type="FunFam" id="3.40.50.2300:FF:000001">
    <property type="entry name" value="DNA-binding response regulator PhoB"/>
    <property type="match status" value="1"/>
</dbReference>
<evidence type="ECO:0000256" key="5">
    <source>
        <dbReference type="ARBA" id="ARBA00023015"/>
    </source>
</evidence>
<evidence type="ECO:0000256" key="3">
    <source>
        <dbReference type="ARBA" id="ARBA00022553"/>
    </source>
</evidence>
<dbReference type="InterPro" id="IPR001867">
    <property type="entry name" value="OmpR/PhoB-type_DNA-bd"/>
</dbReference>
<dbReference type="Gene3D" id="1.10.10.10">
    <property type="entry name" value="Winged helix-like DNA-binding domain superfamily/Winged helix DNA-binding domain"/>
    <property type="match status" value="1"/>
</dbReference>
<dbReference type="GO" id="GO:0005829">
    <property type="term" value="C:cytosol"/>
    <property type="evidence" value="ECO:0007669"/>
    <property type="project" value="TreeGrafter"/>
</dbReference>
<dbReference type="SUPFAM" id="SSF52172">
    <property type="entry name" value="CheY-like"/>
    <property type="match status" value="1"/>
</dbReference>
<dbReference type="KEGG" id="rfo:REIFOR_03182"/>
<dbReference type="CDD" id="cd17623">
    <property type="entry name" value="REC_OmpR_CpxR"/>
    <property type="match status" value="1"/>
</dbReference>
<evidence type="ECO:0000256" key="9">
    <source>
        <dbReference type="PROSITE-ProRule" id="PRU01091"/>
    </source>
</evidence>
<feature type="modified residue" description="4-aspartylphosphate" evidence="8">
    <location>
        <position position="54"/>
    </location>
</feature>
<dbReference type="PROSITE" id="PS51755">
    <property type="entry name" value="OMPR_PHOB"/>
    <property type="match status" value="1"/>
</dbReference>
<dbReference type="AlphaFoldDB" id="A0A2K8KU75"/>
<dbReference type="Pfam" id="PF00072">
    <property type="entry name" value="Response_reg"/>
    <property type="match status" value="1"/>
</dbReference>
<evidence type="ECO:0000313" key="13">
    <source>
        <dbReference type="Proteomes" id="UP000229757"/>
    </source>
</evidence>
<dbReference type="GO" id="GO:0000156">
    <property type="term" value="F:phosphorelay response regulator activity"/>
    <property type="evidence" value="ECO:0007669"/>
    <property type="project" value="TreeGrafter"/>
</dbReference>
<evidence type="ECO:0000259" key="11">
    <source>
        <dbReference type="PROSITE" id="PS51755"/>
    </source>
</evidence>
<evidence type="ECO:0000256" key="7">
    <source>
        <dbReference type="ARBA" id="ARBA00023163"/>
    </source>
</evidence>
<dbReference type="GO" id="GO:0006355">
    <property type="term" value="P:regulation of DNA-templated transcription"/>
    <property type="evidence" value="ECO:0007669"/>
    <property type="project" value="InterPro"/>
</dbReference>
<evidence type="ECO:0000256" key="4">
    <source>
        <dbReference type="ARBA" id="ARBA00023012"/>
    </source>
</evidence>
<dbReference type="Gene3D" id="6.10.250.690">
    <property type="match status" value="1"/>
</dbReference>
<dbReference type="GO" id="GO:0032993">
    <property type="term" value="C:protein-DNA complex"/>
    <property type="evidence" value="ECO:0007669"/>
    <property type="project" value="TreeGrafter"/>
</dbReference>
<evidence type="ECO:0000256" key="6">
    <source>
        <dbReference type="ARBA" id="ARBA00023125"/>
    </source>
</evidence>
<organism evidence="12 13">
    <name type="scientific">Reinekea forsetii</name>
    <dbReference type="NCBI Taxonomy" id="1336806"/>
    <lineage>
        <taxon>Bacteria</taxon>
        <taxon>Pseudomonadati</taxon>
        <taxon>Pseudomonadota</taxon>
        <taxon>Gammaproteobacteria</taxon>
        <taxon>Oceanospirillales</taxon>
        <taxon>Saccharospirillaceae</taxon>
        <taxon>Reinekea</taxon>
    </lineage>
</organism>
<sequence>MSTHSILLIDDDRDLAELLGEYLSAEGYRLESAHTGEEGIEEIANHHFDLVLLDVMMPGIDGFETLKRIRQTSIVPVLMLTARGEETDRILGLEMGADDYLAKPYSHRELLARIKALLRRIELDRTQQNDDSGIMACHGVELNFDTYRVYCDGEHIPMTTSEFKVLRVLMTRAGKAVPKEDLYLEVLGREIMAYDRSIDMHVSNVRRKLGGTSEQSKIQTIRGIGYMFVDPNQ</sequence>
<name>A0A2K8KU75_9GAMM</name>
<comment type="subcellular location">
    <subcellularLocation>
        <location evidence="1">Cytoplasm</location>
    </subcellularLocation>
</comment>
<dbReference type="InterPro" id="IPR011006">
    <property type="entry name" value="CheY-like_superfamily"/>
</dbReference>
<dbReference type="GO" id="GO:0000976">
    <property type="term" value="F:transcription cis-regulatory region binding"/>
    <property type="evidence" value="ECO:0007669"/>
    <property type="project" value="TreeGrafter"/>
</dbReference>
<gene>
    <name evidence="12" type="primary">cpxR</name>
    <name evidence="12" type="ORF">REIFOR_03182</name>
</gene>
<dbReference type="InterPro" id="IPR001789">
    <property type="entry name" value="Sig_transdc_resp-reg_receiver"/>
</dbReference>
<dbReference type="InterPro" id="IPR058124">
    <property type="entry name" value="CpxR-like_REC"/>
</dbReference>
<keyword evidence="5" id="KW-0805">Transcription regulation</keyword>
<keyword evidence="7" id="KW-0804">Transcription</keyword>
<proteinExistence type="predicted"/>
<dbReference type="InterPro" id="IPR016032">
    <property type="entry name" value="Sig_transdc_resp-reg_C-effctor"/>
</dbReference>
<evidence type="ECO:0000313" key="12">
    <source>
        <dbReference type="EMBL" id="ATX78288.1"/>
    </source>
</evidence>
<dbReference type="CDD" id="cd00383">
    <property type="entry name" value="trans_reg_C"/>
    <property type="match status" value="1"/>
</dbReference>
<dbReference type="RefSeq" id="WP_100258486.1">
    <property type="nucleotide sequence ID" value="NZ_CP011797.1"/>
</dbReference>
<feature type="DNA-binding region" description="OmpR/PhoB-type" evidence="9">
    <location>
        <begin position="132"/>
        <end position="230"/>
    </location>
</feature>
<dbReference type="OrthoDB" id="9802426at2"/>
<protein>
    <submittedName>
        <fullName evidence="12">Copper-sensing two-component system response regulator CpxR</fullName>
    </submittedName>
</protein>
<keyword evidence="2" id="KW-0963">Cytoplasm</keyword>
<keyword evidence="6 9" id="KW-0238">DNA-binding</keyword>
<reference evidence="12 13" key="1">
    <citation type="journal article" date="2017" name="Environ. Microbiol.">
        <title>Genomic and physiological analyses of 'Reinekea forsetii' reveal a versatile opportunistic lifestyle during spring algae blooms.</title>
        <authorList>
            <person name="Avci B."/>
            <person name="Hahnke R.L."/>
            <person name="Chafee M."/>
            <person name="Fischer T."/>
            <person name="Gruber-Vodicka H."/>
            <person name="Tegetmeyer H.E."/>
            <person name="Harder J."/>
            <person name="Fuchs B.M."/>
            <person name="Amann R.I."/>
            <person name="Teeling H."/>
        </authorList>
    </citation>
    <scope>NUCLEOTIDE SEQUENCE [LARGE SCALE GENOMIC DNA]</scope>
    <source>
        <strain evidence="12 13">Hel1_31_D35</strain>
    </source>
</reference>
<dbReference type="InterPro" id="IPR036388">
    <property type="entry name" value="WH-like_DNA-bd_sf"/>
</dbReference>
<evidence type="ECO:0000259" key="10">
    <source>
        <dbReference type="PROSITE" id="PS50110"/>
    </source>
</evidence>
<dbReference type="PROSITE" id="PS50110">
    <property type="entry name" value="RESPONSE_REGULATORY"/>
    <property type="match status" value="1"/>
</dbReference>
<keyword evidence="13" id="KW-1185">Reference proteome</keyword>
<dbReference type="SMART" id="SM00448">
    <property type="entry name" value="REC"/>
    <property type="match status" value="1"/>
</dbReference>
<feature type="domain" description="Response regulatory" evidence="10">
    <location>
        <begin position="5"/>
        <end position="118"/>
    </location>
</feature>
<keyword evidence="3 8" id="KW-0597">Phosphoprotein</keyword>
<dbReference type="PANTHER" id="PTHR48111">
    <property type="entry name" value="REGULATOR OF RPOS"/>
    <property type="match status" value="1"/>
</dbReference>
<dbReference type="EMBL" id="CP011797">
    <property type="protein sequence ID" value="ATX78288.1"/>
    <property type="molecule type" value="Genomic_DNA"/>
</dbReference>
<evidence type="ECO:0000256" key="1">
    <source>
        <dbReference type="ARBA" id="ARBA00004496"/>
    </source>
</evidence>
<accession>A0A2K8KU75</accession>
<evidence type="ECO:0000256" key="8">
    <source>
        <dbReference type="PROSITE-ProRule" id="PRU00169"/>
    </source>
</evidence>
<dbReference type="Gene3D" id="3.40.50.2300">
    <property type="match status" value="1"/>
</dbReference>
<dbReference type="SUPFAM" id="SSF46894">
    <property type="entry name" value="C-terminal effector domain of the bipartite response regulators"/>
    <property type="match status" value="1"/>
</dbReference>
<dbReference type="SMART" id="SM00862">
    <property type="entry name" value="Trans_reg_C"/>
    <property type="match status" value="1"/>
</dbReference>
<feature type="domain" description="OmpR/PhoB-type" evidence="11">
    <location>
        <begin position="132"/>
        <end position="230"/>
    </location>
</feature>
<dbReference type="InterPro" id="IPR039420">
    <property type="entry name" value="WalR-like"/>
</dbReference>
<evidence type="ECO:0000256" key="2">
    <source>
        <dbReference type="ARBA" id="ARBA00022490"/>
    </source>
</evidence>
<keyword evidence="4" id="KW-0902">Two-component regulatory system</keyword>
<dbReference type="PANTHER" id="PTHR48111:SF39">
    <property type="entry name" value="TRANSCRIPTIONAL REGULATORY PROTEIN CPXR"/>
    <property type="match status" value="1"/>
</dbReference>
<dbReference type="Pfam" id="PF00486">
    <property type="entry name" value="Trans_reg_C"/>
    <property type="match status" value="1"/>
</dbReference>
<dbReference type="Proteomes" id="UP000229757">
    <property type="component" value="Chromosome"/>
</dbReference>